<keyword evidence="3" id="KW-1185">Reference proteome</keyword>
<dbReference type="RefSeq" id="WP_073500092.1">
    <property type="nucleotide sequence ID" value="NZ_FRBI01000012.1"/>
</dbReference>
<gene>
    <name evidence="2" type="ORF">SAMN05216499_11293</name>
</gene>
<dbReference type="AlphaFoldDB" id="A0A1M7JZH1"/>
<organism evidence="2 3">
    <name type="scientific">Actinacidiphila paucisporea</name>
    <dbReference type="NCBI Taxonomy" id="310782"/>
    <lineage>
        <taxon>Bacteria</taxon>
        <taxon>Bacillati</taxon>
        <taxon>Actinomycetota</taxon>
        <taxon>Actinomycetes</taxon>
        <taxon>Kitasatosporales</taxon>
        <taxon>Streptomycetaceae</taxon>
        <taxon>Actinacidiphila</taxon>
    </lineage>
</organism>
<keyword evidence="1" id="KW-0472">Membrane</keyword>
<evidence type="ECO:0000313" key="3">
    <source>
        <dbReference type="Proteomes" id="UP000184111"/>
    </source>
</evidence>
<name>A0A1M7JZH1_9ACTN</name>
<evidence type="ECO:0000313" key="2">
    <source>
        <dbReference type="EMBL" id="SHM58321.1"/>
    </source>
</evidence>
<dbReference type="EMBL" id="FRBI01000012">
    <property type="protein sequence ID" value="SHM58321.1"/>
    <property type="molecule type" value="Genomic_DNA"/>
</dbReference>
<reference evidence="2 3" key="1">
    <citation type="submission" date="2016-11" db="EMBL/GenBank/DDBJ databases">
        <authorList>
            <person name="Jaros S."/>
            <person name="Januszkiewicz K."/>
            <person name="Wedrychowicz H."/>
        </authorList>
    </citation>
    <scope>NUCLEOTIDE SEQUENCE [LARGE SCALE GENOMIC DNA]</scope>
    <source>
        <strain evidence="2 3">CGMCC 4.2025</strain>
    </source>
</reference>
<feature type="transmembrane region" description="Helical" evidence="1">
    <location>
        <begin position="18"/>
        <end position="35"/>
    </location>
</feature>
<evidence type="ECO:0000256" key="1">
    <source>
        <dbReference type="SAM" id="Phobius"/>
    </source>
</evidence>
<keyword evidence="1" id="KW-1133">Transmembrane helix</keyword>
<accession>A0A1M7JZH1</accession>
<dbReference type="OrthoDB" id="4237215at2"/>
<dbReference type="Proteomes" id="UP000184111">
    <property type="component" value="Unassembled WGS sequence"/>
</dbReference>
<proteinExistence type="predicted"/>
<sequence>MSQPQTLGNGQNTSWEKFWYVLGCIYFGAAYLSKVPGKKALSEYGLVEMTGAEKFWYVVQCIFFGAGYFNKIIVKKALSEVRFAAPQGYAAPAGAQSSPYAP</sequence>
<feature type="transmembrane region" description="Helical" evidence="1">
    <location>
        <begin position="55"/>
        <end position="74"/>
    </location>
</feature>
<protein>
    <submittedName>
        <fullName evidence="2">Uncharacterized protein</fullName>
    </submittedName>
</protein>
<keyword evidence="1" id="KW-0812">Transmembrane</keyword>